<organism evidence="19">
    <name type="scientific">Fopius arisanus</name>
    <dbReference type="NCBI Taxonomy" id="64838"/>
    <lineage>
        <taxon>Eukaryota</taxon>
        <taxon>Metazoa</taxon>
        <taxon>Ecdysozoa</taxon>
        <taxon>Arthropoda</taxon>
        <taxon>Hexapoda</taxon>
        <taxon>Insecta</taxon>
        <taxon>Pterygota</taxon>
        <taxon>Neoptera</taxon>
        <taxon>Endopterygota</taxon>
        <taxon>Hymenoptera</taxon>
        <taxon>Apocrita</taxon>
        <taxon>Ichneumonoidea</taxon>
        <taxon>Braconidae</taxon>
        <taxon>Opiinae</taxon>
        <taxon>Fopius</taxon>
    </lineage>
</organism>
<comment type="subcellular location">
    <subcellularLocation>
        <location evidence="1">Cell membrane</location>
    </subcellularLocation>
</comment>
<dbReference type="FunFam" id="3.40.50.1240:FF:000014">
    <property type="entry name" value="Multiple inositol polyphosphate phosphatase 1"/>
    <property type="match status" value="1"/>
</dbReference>
<dbReference type="PANTHER" id="PTHR20963">
    <property type="entry name" value="MULTIPLE INOSITOL POLYPHOSPHATE PHOSPHATASE-RELATED"/>
    <property type="match status" value="1"/>
</dbReference>
<evidence type="ECO:0000256" key="11">
    <source>
        <dbReference type="ARBA" id="ARBA00031642"/>
    </source>
</evidence>
<feature type="signal peptide" evidence="17">
    <location>
        <begin position="1"/>
        <end position="17"/>
    </location>
</feature>
<feature type="disulfide bond" evidence="16">
    <location>
        <begin position="58"/>
        <end position="384"/>
    </location>
</feature>
<dbReference type="OrthoDB" id="6509975at2759"/>
<evidence type="ECO:0000256" key="5">
    <source>
        <dbReference type="ARBA" id="ARBA00018097"/>
    </source>
</evidence>
<dbReference type="EMBL" id="GBYB01000074">
    <property type="protein sequence ID" value="JAG69841.1"/>
    <property type="molecule type" value="Transcribed_RNA"/>
</dbReference>
<dbReference type="EC" id="3.1.3.62" evidence="4"/>
<evidence type="ECO:0000256" key="12">
    <source>
        <dbReference type="ARBA" id="ARBA00043668"/>
    </source>
</evidence>
<dbReference type="GO" id="GO:0003993">
    <property type="term" value="F:acid phosphatase activity"/>
    <property type="evidence" value="ECO:0007669"/>
    <property type="project" value="TreeGrafter"/>
</dbReference>
<evidence type="ECO:0000256" key="1">
    <source>
        <dbReference type="ARBA" id="ARBA00004236"/>
    </source>
</evidence>
<comment type="catalytic activity">
    <reaction evidence="13">
        <text>1D-myo-inositol 1,2,4,5,6-pentakisphosphate + H2O = 1D-myo-inositol 1,2,5,6-tetrakisphosphate + phosphate</text>
        <dbReference type="Rhea" id="RHEA:77115"/>
        <dbReference type="ChEBI" id="CHEBI:15377"/>
        <dbReference type="ChEBI" id="CHEBI:43474"/>
        <dbReference type="ChEBI" id="CHEBI:57798"/>
        <dbReference type="ChEBI" id="CHEBI:195535"/>
        <dbReference type="EC" id="3.1.3.62"/>
    </reaction>
    <physiologicalReaction direction="left-to-right" evidence="13">
        <dbReference type="Rhea" id="RHEA:77116"/>
    </physiologicalReaction>
</comment>
<dbReference type="InterPro" id="IPR000560">
    <property type="entry name" value="His_Pase_clade-2"/>
</dbReference>
<dbReference type="InterPro" id="IPR016274">
    <property type="entry name" value="Histidine_acid_Pase_euk"/>
</dbReference>
<evidence type="ECO:0000313" key="20">
    <source>
        <dbReference type="Proteomes" id="UP000694866"/>
    </source>
</evidence>
<dbReference type="Gene3D" id="3.40.50.1240">
    <property type="entry name" value="Phosphoglycerate mutase-like"/>
    <property type="match status" value="1"/>
</dbReference>
<name>A0A0C9QVI9_9HYME</name>
<dbReference type="AlphaFoldDB" id="A0A0C9QVI9"/>
<keyword evidence="20" id="KW-1185">Reference proteome</keyword>
<dbReference type="CDD" id="cd07061">
    <property type="entry name" value="HP_HAP_like"/>
    <property type="match status" value="1"/>
</dbReference>
<reference evidence="21" key="2">
    <citation type="submission" date="2025-04" db="UniProtKB">
        <authorList>
            <consortium name="RefSeq"/>
        </authorList>
    </citation>
    <scope>IDENTIFICATION</scope>
    <source>
        <strain evidence="21">USDA-PBARC FA_bdor</strain>
        <tissue evidence="21">Whole organism</tissue>
    </source>
</reference>
<protein>
    <recommendedName>
        <fullName evidence="5">Multiple inositol polyphosphate phosphatase 1</fullName>
        <ecNumber evidence="4">3.1.3.62</ecNumber>
        <ecNumber evidence="3">3.1.3.80</ecNumber>
    </recommendedName>
    <alternativeName>
        <fullName evidence="11">2,3-bisphosphoglycerate 3-phosphatase</fullName>
    </alternativeName>
</protein>
<proteinExistence type="inferred from homology"/>
<evidence type="ECO:0000256" key="17">
    <source>
        <dbReference type="SAM" id="SignalP"/>
    </source>
</evidence>
<comment type="catalytic activity">
    <reaction evidence="14">
        <text>1D-myo-inositol hexakisphosphate + H2O = 1D-myo-inositol 1,2,4,5,6-pentakisphosphate + phosphate</text>
        <dbReference type="Rhea" id="RHEA:16989"/>
        <dbReference type="ChEBI" id="CHEBI:15377"/>
        <dbReference type="ChEBI" id="CHEBI:43474"/>
        <dbReference type="ChEBI" id="CHEBI:57798"/>
        <dbReference type="ChEBI" id="CHEBI:58130"/>
        <dbReference type="EC" id="3.1.3.62"/>
    </reaction>
    <physiologicalReaction direction="left-to-right" evidence="14">
        <dbReference type="Rhea" id="RHEA:16990"/>
    </physiologicalReaction>
</comment>
<dbReference type="PIRSF" id="PIRSF000894">
    <property type="entry name" value="Acid_phosphatase"/>
    <property type="match status" value="1"/>
</dbReference>
<feature type="chain" id="PRO_5007394584" description="Multiple inositol polyphosphate phosphatase 1" evidence="17">
    <location>
        <begin position="18"/>
        <end position="439"/>
    </location>
</feature>
<dbReference type="InterPro" id="IPR029033">
    <property type="entry name" value="His_PPase_superfam"/>
</dbReference>
<dbReference type="GeneID" id="105263001"/>
<keyword evidence="7 17" id="KW-0732">Signal</keyword>
<evidence type="ECO:0000256" key="8">
    <source>
        <dbReference type="ARBA" id="ARBA00022801"/>
    </source>
</evidence>
<keyword evidence="10" id="KW-0325">Glycoprotein</keyword>
<dbReference type="GO" id="GO:0052745">
    <property type="term" value="F:inositol phosphate phosphatase activity"/>
    <property type="evidence" value="ECO:0007669"/>
    <property type="project" value="TreeGrafter"/>
</dbReference>
<evidence type="ECO:0000256" key="3">
    <source>
        <dbReference type="ARBA" id="ARBA00012976"/>
    </source>
</evidence>
<dbReference type="EC" id="3.1.3.80" evidence="3"/>
<dbReference type="GO" id="GO:0005886">
    <property type="term" value="C:plasma membrane"/>
    <property type="evidence" value="ECO:0007669"/>
    <property type="project" value="UniProtKB-SubCell"/>
</dbReference>
<accession>A0A0C9QVI9</accession>
<evidence type="ECO:0000313" key="19">
    <source>
        <dbReference type="EMBL" id="JAG77496.1"/>
    </source>
</evidence>
<evidence type="ECO:0000256" key="16">
    <source>
        <dbReference type="PIRSR" id="PIRSR000894-2"/>
    </source>
</evidence>
<dbReference type="GO" id="GO:0034417">
    <property type="term" value="F:bisphosphoglycerate 3-phosphatase activity"/>
    <property type="evidence" value="ECO:0007669"/>
    <property type="project" value="UniProtKB-EC"/>
</dbReference>
<feature type="disulfide bond" evidence="16">
    <location>
        <begin position="259"/>
        <end position="274"/>
    </location>
</feature>
<dbReference type="SUPFAM" id="SSF53254">
    <property type="entry name" value="Phosphoglycerate mutase-like"/>
    <property type="match status" value="1"/>
</dbReference>
<evidence type="ECO:0000313" key="18">
    <source>
        <dbReference type="EMBL" id="JAG69841.1"/>
    </source>
</evidence>
<evidence type="ECO:0000256" key="9">
    <source>
        <dbReference type="ARBA" id="ARBA00023136"/>
    </source>
</evidence>
<dbReference type="KEGG" id="fas:105263001"/>
<reference evidence="19" key="1">
    <citation type="submission" date="2015-01" db="EMBL/GenBank/DDBJ databases">
        <title>Transcriptome Assembly of Fopius arisanus.</title>
        <authorList>
            <person name="Geib S."/>
        </authorList>
    </citation>
    <scope>NUCLEOTIDE SEQUENCE</scope>
</reference>
<comment type="catalytic activity">
    <reaction evidence="12">
        <text>1D-myo-inositol 1,2,5,6-tetrakisphosphate + H2O = 1D-myo-inositol 1,2,6-trisphosphate + phosphate</text>
        <dbReference type="Rhea" id="RHEA:77119"/>
        <dbReference type="ChEBI" id="CHEBI:15377"/>
        <dbReference type="ChEBI" id="CHEBI:43474"/>
        <dbReference type="ChEBI" id="CHEBI:195535"/>
        <dbReference type="ChEBI" id="CHEBI:195537"/>
        <dbReference type="EC" id="3.1.3.62"/>
    </reaction>
    <physiologicalReaction direction="left-to-right" evidence="12">
        <dbReference type="Rhea" id="RHEA:77120"/>
    </physiologicalReaction>
</comment>
<keyword evidence="6" id="KW-1003">Cell membrane</keyword>
<comment type="similarity">
    <text evidence="2">Belongs to the histidine acid phosphatase family. MINPP1 subfamily.</text>
</comment>
<sequence length="439" mass="51004">MFRSCLSIFLIISGVLSADSTKFRCDRLSDDYKCRLSSITPYRYIANYNDEEIKFKDCEPKKIWMMIRHGTRKPGKKVLSTLGELEKIREAVINKCDSGPCDLTVDLLKRVRDWEHKLKPEDEMILAGEGEDELIGLAERFQARFPTLMPEKFDNKTYKFKFTQKQRTEESARYFAIGLFGKKGSKHVWYPPSEESDPILRFYKACGKWQQQVKRNPEAYEEQAKFKKSDVAKKMVEDVSNRVGKNISFDDVKLMAEICAFETAWNHNNNSPWCDLLTPEEFQIVEFAKDLKYFWIDGYGFPLTAQHACTALKDMFEFFDLDSDATTTAYFSHSGTLLKILSLLEVSKDNEPMRHHQFPSDDRLWRTSFIDSFATNVAFISFDCKNTGRNILVMHQERVINLPGCPEGLPCPLSTMKDKYPDNDDECPFLEMCRTDTRK</sequence>
<evidence type="ECO:0000256" key="2">
    <source>
        <dbReference type="ARBA" id="ARBA00008422"/>
    </source>
</evidence>
<keyword evidence="8" id="KW-0378">Hydrolase</keyword>
<dbReference type="EMBL" id="GBYB01007729">
    <property type="protein sequence ID" value="JAG77496.1"/>
    <property type="molecule type" value="Transcribed_RNA"/>
</dbReference>
<gene>
    <name evidence="19" type="primary">MINPP1_2</name>
    <name evidence="21" type="synonym">LOC105263001</name>
    <name evidence="18" type="synonym">MINPP1_1</name>
    <name evidence="18" type="ORF">g.25657</name>
    <name evidence="19" type="ORF">g.25660</name>
</gene>
<keyword evidence="16" id="KW-1015">Disulfide bond</keyword>
<evidence type="ECO:0000256" key="4">
    <source>
        <dbReference type="ARBA" id="ARBA00013040"/>
    </source>
</evidence>
<dbReference type="Proteomes" id="UP000694866">
    <property type="component" value="Unplaced"/>
</dbReference>
<evidence type="ECO:0000256" key="13">
    <source>
        <dbReference type="ARBA" id="ARBA00043671"/>
    </source>
</evidence>
<dbReference type="PANTHER" id="PTHR20963:SF51">
    <property type="entry name" value="MULTIPLE INOSITOL POLYPHOSPHATE PHOSPHATASE 1"/>
    <property type="match status" value="1"/>
</dbReference>
<accession>A0A9R1SUA6</accession>
<comment type="catalytic activity">
    <reaction evidence="15">
        <text>(2R)-2,3-bisphosphoglycerate + H2O = (2R)-2-phosphoglycerate + phosphate</text>
        <dbReference type="Rhea" id="RHEA:27381"/>
        <dbReference type="ChEBI" id="CHEBI:15377"/>
        <dbReference type="ChEBI" id="CHEBI:43474"/>
        <dbReference type="ChEBI" id="CHEBI:58248"/>
        <dbReference type="ChEBI" id="CHEBI:58289"/>
        <dbReference type="EC" id="3.1.3.80"/>
    </reaction>
    <physiologicalReaction direction="left-to-right" evidence="15">
        <dbReference type="Rhea" id="RHEA:27382"/>
    </physiologicalReaction>
</comment>
<evidence type="ECO:0000313" key="21">
    <source>
        <dbReference type="RefSeq" id="XP_011297245.1"/>
    </source>
</evidence>
<evidence type="ECO:0000256" key="7">
    <source>
        <dbReference type="ARBA" id="ARBA00022729"/>
    </source>
</evidence>
<dbReference type="RefSeq" id="XP_011297245.1">
    <property type="nucleotide sequence ID" value="XM_011298943.1"/>
</dbReference>
<evidence type="ECO:0000256" key="6">
    <source>
        <dbReference type="ARBA" id="ARBA00022475"/>
    </source>
</evidence>
<evidence type="ECO:0000256" key="10">
    <source>
        <dbReference type="ARBA" id="ARBA00023180"/>
    </source>
</evidence>
<evidence type="ECO:0000256" key="14">
    <source>
        <dbReference type="ARBA" id="ARBA00043691"/>
    </source>
</evidence>
<dbReference type="Pfam" id="PF00328">
    <property type="entry name" value="His_Phos_2"/>
    <property type="match status" value="1"/>
</dbReference>
<evidence type="ECO:0000256" key="15">
    <source>
        <dbReference type="ARBA" id="ARBA00043832"/>
    </source>
</evidence>
<keyword evidence="9" id="KW-0472">Membrane</keyword>
<feature type="disulfide bond" evidence="16">
    <location>
        <begin position="405"/>
        <end position="411"/>
    </location>
</feature>